<dbReference type="EMBL" id="MT498058">
    <property type="protein sequence ID" value="QKY79964.1"/>
    <property type="molecule type" value="Genomic_DNA"/>
</dbReference>
<organism evidence="1 2">
    <name type="scientific">Gordonia phage Clawz</name>
    <dbReference type="NCBI Taxonomy" id="2743910"/>
    <lineage>
        <taxon>Viruses</taxon>
        <taxon>Duplodnaviria</taxon>
        <taxon>Heunggongvirae</taxon>
        <taxon>Uroviricota</taxon>
        <taxon>Caudoviricetes</taxon>
        <taxon>Clawzvirus</taxon>
        <taxon>Clawzvirus clawz</taxon>
    </lineage>
</organism>
<proteinExistence type="predicted"/>
<dbReference type="Proteomes" id="UP000821895">
    <property type="component" value="Segment"/>
</dbReference>
<dbReference type="RefSeq" id="YP_010675481.1">
    <property type="nucleotide sequence ID" value="NC_071004.1"/>
</dbReference>
<dbReference type="GeneID" id="77951808"/>
<keyword evidence="2" id="KW-1185">Reference proteome</keyword>
<gene>
    <name evidence="1" type="primary">52</name>
    <name evidence="1" type="ORF">SEA_CLAWZ_52</name>
</gene>
<reference evidence="1" key="1">
    <citation type="submission" date="2020-05" db="EMBL/GenBank/DDBJ databases">
        <authorList>
            <person name="Conneilly E.M."/>
            <person name="Corace M.L."/>
            <person name="Daly D."/>
            <person name="Dejene M.A."/>
            <person name="Deng Y."/>
            <person name="Kelly J.M."/>
            <person name="Masiello C.S."/>
            <person name="McDonough D."/>
            <person name="Musser E."/>
            <person name="Pecorale A.L."/>
            <person name="Ray R.F."/>
            <person name="Regan I.M."/>
            <person name="Shedd N.A."/>
            <person name="Tatone J.R."/>
            <person name="Tocci C.W."/>
            <person name="Zarate C.M."/>
            <person name="Whitefleet-Smith J.L."/>
            <person name="Garlena R.A."/>
            <person name="Russell D.A."/>
            <person name="Pope W.H."/>
            <person name="Jacobs-Sera D."/>
            <person name="Hatfull G.F."/>
        </authorList>
    </citation>
    <scope>NUCLEOTIDE SEQUENCE</scope>
</reference>
<accession>A0AAE7F8V5</accession>
<sequence length="114" mass="12802">MSEITIRGLITTTELKRGEEVTIEYTDHIEALIERGYVREVTDQSAKARTVTERVADEEAEKARTELGVPSRSASKAKWQEFLTSKGIEYASDDSKDELIAAWDRHDAGDVETV</sequence>
<protein>
    <submittedName>
        <fullName evidence="1">Uncharacterized protein</fullName>
    </submittedName>
</protein>
<evidence type="ECO:0000313" key="1">
    <source>
        <dbReference type="EMBL" id="QKY79964.1"/>
    </source>
</evidence>
<evidence type="ECO:0000313" key="2">
    <source>
        <dbReference type="Proteomes" id="UP000821895"/>
    </source>
</evidence>
<dbReference type="KEGG" id="vg:77951808"/>
<name>A0AAE7F8V5_9CAUD</name>